<comment type="caution">
    <text evidence="2">The sequence shown here is derived from an EMBL/GenBank/DDBJ whole genome shotgun (WGS) entry which is preliminary data.</text>
</comment>
<dbReference type="InterPro" id="IPR006162">
    <property type="entry name" value="Ppantetheine_attach_site"/>
</dbReference>
<gene>
    <name evidence="2" type="ORF">AZ468_24420</name>
    <name evidence="1" type="ORF">OPW20_26100</name>
</gene>
<organism evidence="2 3">
    <name type="scientific">Vibrio europaeus</name>
    <dbReference type="NCBI Taxonomy" id="300876"/>
    <lineage>
        <taxon>Bacteria</taxon>
        <taxon>Pseudomonadati</taxon>
        <taxon>Pseudomonadota</taxon>
        <taxon>Gammaproteobacteria</taxon>
        <taxon>Vibrionales</taxon>
        <taxon>Vibrionaceae</taxon>
        <taxon>Vibrio</taxon>
        <taxon>Vibrio oreintalis group</taxon>
    </lineage>
</organism>
<dbReference type="EMBL" id="JAPFIT010000033">
    <property type="protein sequence ID" value="MDC5743539.1"/>
    <property type="molecule type" value="Genomic_DNA"/>
</dbReference>
<evidence type="ECO:0000313" key="3">
    <source>
        <dbReference type="Proteomes" id="UP000094761"/>
    </source>
</evidence>
<evidence type="ECO:0000313" key="2">
    <source>
        <dbReference type="EMBL" id="OAM96834.1"/>
    </source>
</evidence>
<reference evidence="2 3" key="1">
    <citation type="submission" date="2016-03" db="EMBL/GenBank/DDBJ databases">
        <title>Draft genome sequence of the Vibrio tubiashii subs. europaeus.</title>
        <authorList>
            <person name="Spinard E."/>
            <person name="Dubert J."/>
            <person name="Nelson D.R."/>
            <person name="Barja J.L."/>
        </authorList>
    </citation>
    <scope>NUCLEOTIDE SEQUENCE [LARGE SCALE GENOMIC DNA]</scope>
    <source>
        <strain evidence="3">PP-638</strain>
        <strain evidence="2">PP2-638</strain>
        <plasmid evidence="2">p251_like</plasmid>
    </source>
</reference>
<dbReference type="AlphaFoldDB" id="A0A178J3W6"/>
<accession>A0A178J3W6</accession>
<dbReference type="Gene3D" id="1.10.1200.10">
    <property type="entry name" value="ACP-like"/>
    <property type="match status" value="1"/>
</dbReference>
<sequence length="100" mass="11066">MNKSEIVQNIINVIIYDNLELGELGVERSEIQEHTLLRDASGLGLDSIDTLDVLVGVQEAYHIQIDEISKSLMNEICQTPSTIADFVLQHNNNSASNNLS</sequence>
<evidence type="ECO:0000313" key="4">
    <source>
        <dbReference type="Proteomes" id="UP001150001"/>
    </source>
</evidence>
<dbReference type="Proteomes" id="UP001150001">
    <property type="component" value="Unassembled WGS sequence"/>
</dbReference>
<keyword evidence="4" id="KW-1185">Reference proteome</keyword>
<evidence type="ECO:0000313" key="1">
    <source>
        <dbReference type="EMBL" id="MDC5743539.1"/>
    </source>
</evidence>
<keyword evidence="2" id="KW-0614">Plasmid</keyword>
<dbReference type="OrthoDB" id="9798651at2"/>
<name>A0A178J3W6_9VIBR</name>
<reference evidence="1" key="2">
    <citation type="submission" date="2022-11" db="EMBL/GenBank/DDBJ databases">
        <title>Role of the vibriolysin VemA secreted by the emergent pathogen Vibrio europaeus in the colonization of Manila clam mucus.</title>
        <authorList>
            <person name="Martinez C."/>
            <person name="Rodriguez S."/>
            <person name="Vences A."/>
            <person name="Barja J.L."/>
            <person name="Toranzo A.E."/>
            <person name="Dubert J."/>
        </authorList>
    </citation>
    <scope>NUCLEOTIDE SEQUENCE</scope>
    <source>
        <strain evidence="1">3454</strain>
    </source>
</reference>
<protein>
    <submittedName>
        <fullName evidence="1">Acyl carrier protein</fullName>
    </submittedName>
</protein>
<proteinExistence type="predicted"/>
<dbReference type="InterPro" id="IPR036736">
    <property type="entry name" value="ACP-like_sf"/>
</dbReference>
<dbReference type="RefSeq" id="WP_069669829.1">
    <property type="nucleotide sequence ID" value="NZ_JAPFIM010000025.1"/>
</dbReference>
<dbReference type="EMBL" id="LUAX01000008">
    <property type="protein sequence ID" value="OAM96834.1"/>
    <property type="molecule type" value="Genomic_DNA"/>
</dbReference>
<dbReference type="Proteomes" id="UP000094761">
    <property type="component" value="Unassembled WGS sequence"/>
</dbReference>
<dbReference type="PROSITE" id="PS00012">
    <property type="entry name" value="PHOSPHOPANTETHEINE"/>
    <property type="match status" value="1"/>
</dbReference>
<geneLocation type="plasmid" evidence="2">
    <name>p251_like</name>
</geneLocation>
<dbReference type="GeneID" id="78078867"/>
<dbReference type="SUPFAM" id="SSF47336">
    <property type="entry name" value="ACP-like"/>
    <property type="match status" value="1"/>
</dbReference>